<keyword evidence="2" id="KW-0413">Isomerase</keyword>
<dbReference type="Gene3D" id="1.50.10.10">
    <property type="match status" value="1"/>
</dbReference>
<evidence type="ECO:0000313" key="5">
    <source>
        <dbReference type="EMBL" id="SDX87086.1"/>
    </source>
</evidence>
<dbReference type="EMBL" id="FNPF01000001">
    <property type="protein sequence ID" value="SDX87086.1"/>
    <property type="molecule type" value="Genomic_DNA"/>
</dbReference>
<protein>
    <submittedName>
        <fullName evidence="5">Mannose or cellobiose epimerase, N-acyl-D-glucosamine 2-epimerase family</fullName>
    </submittedName>
</protein>
<dbReference type="GO" id="GO:0005975">
    <property type="term" value="P:carbohydrate metabolic process"/>
    <property type="evidence" value="ECO:0007669"/>
    <property type="project" value="InterPro"/>
</dbReference>
<dbReference type="PANTHER" id="PTHR15108">
    <property type="entry name" value="N-ACYLGLUCOSAMINE-2-EPIMERASE"/>
    <property type="match status" value="1"/>
</dbReference>
<feature type="region of interest" description="Disordered" evidence="3">
    <location>
        <begin position="696"/>
        <end position="715"/>
    </location>
</feature>
<keyword evidence="6" id="KW-1185">Reference proteome</keyword>
<dbReference type="InterPro" id="IPR029056">
    <property type="entry name" value="Ribokinase-like"/>
</dbReference>
<gene>
    <name evidence="5" type="ORF">SAMN05444340_101254</name>
</gene>
<dbReference type="RefSeq" id="WP_089877995.1">
    <property type="nucleotide sequence ID" value="NZ_FNPF01000001.1"/>
</dbReference>
<accession>A0A1H3F7W7</accession>
<dbReference type="AlphaFoldDB" id="A0A1H3F7W7"/>
<evidence type="ECO:0000259" key="4">
    <source>
        <dbReference type="Pfam" id="PF00294"/>
    </source>
</evidence>
<dbReference type="Proteomes" id="UP000199286">
    <property type="component" value="Unassembled WGS sequence"/>
</dbReference>
<reference evidence="5 6" key="1">
    <citation type="submission" date="2016-10" db="EMBL/GenBank/DDBJ databases">
        <authorList>
            <person name="de Groot N.N."/>
        </authorList>
    </citation>
    <scope>NUCLEOTIDE SEQUENCE [LARGE SCALE GENOMIC DNA]</scope>
    <source>
        <strain evidence="5 6">DSM 26880</strain>
    </source>
</reference>
<proteinExistence type="inferred from homology"/>
<dbReference type="GO" id="GO:0016853">
    <property type="term" value="F:isomerase activity"/>
    <property type="evidence" value="ECO:0007669"/>
    <property type="project" value="UniProtKB-KW"/>
</dbReference>
<dbReference type="CDD" id="cd01166">
    <property type="entry name" value="KdgK"/>
    <property type="match status" value="1"/>
</dbReference>
<dbReference type="Gene3D" id="3.40.1190.20">
    <property type="match status" value="1"/>
</dbReference>
<dbReference type="InterPro" id="IPR010819">
    <property type="entry name" value="AGE/CE"/>
</dbReference>
<dbReference type="SUPFAM" id="SSF53613">
    <property type="entry name" value="Ribokinase-like"/>
    <property type="match status" value="1"/>
</dbReference>
<evidence type="ECO:0000256" key="3">
    <source>
        <dbReference type="SAM" id="MobiDB-lite"/>
    </source>
</evidence>
<comment type="similarity">
    <text evidence="1">Belongs to the N-acylglucosamine 2-epimerase family.</text>
</comment>
<dbReference type="Pfam" id="PF07221">
    <property type="entry name" value="GlcNAc_2-epim"/>
    <property type="match status" value="1"/>
</dbReference>
<name>A0A1H3F7W7_9RHOB</name>
<evidence type="ECO:0000256" key="1">
    <source>
        <dbReference type="ARBA" id="ARBA00008558"/>
    </source>
</evidence>
<dbReference type="InterPro" id="IPR008928">
    <property type="entry name" value="6-hairpin_glycosidase_sf"/>
</dbReference>
<dbReference type="Pfam" id="PF00294">
    <property type="entry name" value="PfkB"/>
    <property type="match status" value="1"/>
</dbReference>
<dbReference type="SUPFAM" id="SSF48208">
    <property type="entry name" value="Six-hairpin glycosidases"/>
    <property type="match status" value="1"/>
</dbReference>
<evidence type="ECO:0000256" key="2">
    <source>
        <dbReference type="ARBA" id="ARBA00023235"/>
    </source>
</evidence>
<sequence length="715" mass="76840">MSRLVAIGEVMIELSGGIDDHWRSGVAGDTFNTLWYARLGLDPARDEVAYFTALGTDSQSDRIVGTLSRAGIGTSTIRRIEGCLPGLYMIEKRDGDRAFLYWRGQSAARALADDRPSLSQALHGADMIYLSGITLAILSPPARQRLLDALDAAREAGAIIAFDPNIRPALWNDADEIRHVLTDMAAHADIVLPSFEDEMRVFGDASPADTIARYLKAGAGEVAVKNAERPVTLSSHEEVAVIAARSIVDATGAGDSFNGGYIAARLKGQPPVEAARAGIAIAEKVIAAPGAIHDLPGTERWCDDSPASGVQAASRFATARIPAWLALALPPGGEGPTPVLEALGESGPRTTLTQCRVAFTLAHLHTATGRADLLAAAERVHGFVAAHLRDADGGYRFSVAPDGTALEDPASHLRRSYDQSFALLALAALFRTGSSQVTEADLEALWTFVDTQLVDPETGALWEDDRGAEGSEIRAQNPQMHMLEALLEAHAATGREVWLDRARPIVRVAREHLIDSSTGAVREFVGSDLKPLDGPLGARREPGHQFEWAWLLRRYGAAARDKAAAADARRMVEFAEARGMRHEGPLTGAPYDAVDAAGHVTEATHLLWPLTEAGKVYAQMSLNEGDAAAAAKARRIAGTIFGRYFAPMDTPRWVNRLDGDGRVVWDTALSRLLYHVALFVTEGGRAGLWRLDGSDSLPRNEQGGIPPHFTKEEKT</sequence>
<dbReference type="OrthoDB" id="9806359at2"/>
<organism evidence="5 6">
    <name type="scientific">Citreimonas salinaria</name>
    <dbReference type="NCBI Taxonomy" id="321339"/>
    <lineage>
        <taxon>Bacteria</taxon>
        <taxon>Pseudomonadati</taxon>
        <taxon>Pseudomonadota</taxon>
        <taxon>Alphaproteobacteria</taxon>
        <taxon>Rhodobacterales</taxon>
        <taxon>Roseobacteraceae</taxon>
        <taxon>Citreimonas</taxon>
    </lineage>
</organism>
<dbReference type="STRING" id="321339.SAMN05444340_101254"/>
<dbReference type="InterPro" id="IPR011611">
    <property type="entry name" value="PfkB_dom"/>
</dbReference>
<dbReference type="InterPro" id="IPR012341">
    <property type="entry name" value="6hp_glycosidase-like_sf"/>
</dbReference>
<evidence type="ECO:0000313" key="6">
    <source>
        <dbReference type="Proteomes" id="UP000199286"/>
    </source>
</evidence>
<feature type="domain" description="Carbohydrate kinase PfkB" evidence="4">
    <location>
        <begin position="1"/>
        <end position="296"/>
    </location>
</feature>